<reference evidence="2 3" key="1">
    <citation type="submission" date="2015-03" db="EMBL/GenBank/DDBJ databases">
        <title>Genome assembly of Sandaracinus amylolyticus DSM 53668.</title>
        <authorList>
            <person name="Sharma G."/>
            <person name="Subramanian S."/>
        </authorList>
    </citation>
    <scope>NUCLEOTIDE SEQUENCE [LARGE SCALE GENOMIC DNA]</scope>
    <source>
        <strain evidence="2 3">DSM 53668</strain>
    </source>
</reference>
<protein>
    <submittedName>
        <fullName evidence="2">Uncharacterized protein</fullName>
    </submittedName>
</protein>
<evidence type="ECO:0000313" key="3">
    <source>
        <dbReference type="Proteomes" id="UP000034883"/>
    </source>
</evidence>
<feature type="compositionally biased region" description="Basic and acidic residues" evidence="1">
    <location>
        <begin position="25"/>
        <end position="40"/>
    </location>
</feature>
<feature type="region of interest" description="Disordered" evidence="1">
    <location>
        <begin position="1"/>
        <end position="56"/>
    </location>
</feature>
<evidence type="ECO:0000313" key="2">
    <source>
        <dbReference type="EMBL" id="AKF11472.1"/>
    </source>
</evidence>
<evidence type="ECO:0000256" key="1">
    <source>
        <dbReference type="SAM" id="MobiDB-lite"/>
    </source>
</evidence>
<dbReference type="KEGG" id="samy:DB32_008621"/>
<proteinExistence type="predicted"/>
<dbReference type="EMBL" id="CP011125">
    <property type="protein sequence ID" value="AKF11472.1"/>
    <property type="molecule type" value="Genomic_DNA"/>
</dbReference>
<accession>A0A0F6YPH2</accession>
<sequence>MRSRRWRRPAGAPRARSGSCHQPHARREDGRARATRDEVTRQLAGPRVLRRDRAGSRLDAPAERHWGLLGLDSFRV</sequence>
<name>A0A0F6YPH2_9BACT</name>
<keyword evidence="3" id="KW-1185">Reference proteome</keyword>
<feature type="compositionally biased region" description="Low complexity" evidence="1">
    <location>
        <begin position="9"/>
        <end position="19"/>
    </location>
</feature>
<gene>
    <name evidence="2" type="ORF">DB32_008621</name>
</gene>
<dbReference type="AlphaFoldDB" id="A0A0F6YPH2"/>
<dbReference type="Proteomes" id="UP000034883">
    <property type="component" value="Chromosome"/>
</dbReference>
<organism evidence="2 3">
    <name type="scientific">Sandaracinus amylolyticus</name>
    <dbReference type="NCBI Taxonomy" id="927083"/>
    <lineage>
        <taxon>Bacteria</taxon>
        <taxon>Pseudomonadati</taxon>
        <taxon>Myxococcota</taxon>
        <taxon>Polyangia</taxon>
        <taxon>Polyangiales</taxon>
        <taxon>Sandaracinaceae</taxon>
        <taxon>Sandaracinus</taxon>
    </lineage>
</organism>